<dbReference type="InterPro" id="IPR045344">
    <property type="entry name" value="C-JID"/>
</dbReference>
<evidence type="ECO:0000313" key="6">
    <source>
        <dbReference type="Proteomes" id="UP000289738"/>
    </source>
</evidence>
<keyword evidence="2" id="KW-0677">Repeat</keyword>
<dbReference type="PANTHER" id="PTHR11017">
    <property type="entry name" value="LEUCINE-RICH REPEAT-CONTAINING PROTEIN"/>
    <property type="match status" value="1"/>
</dbReference>
<proteinExistence type="predicted"/>
<dbReference type="SUPFAM" id="SSF52058">
    <property type="entry name" value="L domain-like"/>
    <property type="match status" value="1"/>
</dbReference>
<evidence type="ECO:0000256" key="2">
    <source>
        <dbReference type="ARBA" id="ARBA00022737"/>
    </source>
</evidence>
<feature type="region of interest" description="Disordered" evidence="3">
    <location>
        <begin position="1096"/>
        <end position="1197"/>
    </location>
</feature>
<comment type="caution">
    <text evidence="5">The sequence shown here is derived from an EMBL/GenBank/DDBJ whole genome shotgun (WGS) entry which is preliminary data.</text>
</comment>
<dbReference type="GO" id="GO:0043531">
    <property type="term" value="F:ADP binding"/>
    <property type="evidence" value="ECO:0007669"/>
    <property type="project" value="InterPro"/>
</dbReference>
<dbReference type="PRINTS" id="PR00364">
    <property type="entry name" value="DISEASERSIST"/>
</dbReference>
<protein>
    <recommendedName>
        <fullName evidence="4">C-JID domain-containing protein</fullName>
    </recommendedName>
</protein>
<feature type="compositionally biased region" description="Polar residues" evidence="3">
    <location>
        <begin position="1270"/>
        <end position="1288"/>
    </location>
</feature>
<sequence length="1288" mass="145183">MLQNVTFSSNIPRLQEEKCINISFHNCMKLDVANCIYWYLKDIRKLAYVCESRRGEKGVVQRNLLPRLQSTKVVHASDKGYFITFEVSSPSSYGFTSLLCVVIPKYSLDYELDIKCRCYLEDGSNMHKYSFGILFLNHIPAEGCSDHVYMAYNYGGIFDVIKLDRLNNKIAFSGQNPKVTFEFFVSSGDTGSKQDDNLLIKECELNRRYYFGVGHEKQGIGMLDFVAHGTMRLELEAPGPQLKLICSWLYLEVHATANGGGGGGNDTYKSQDMLTSGKPLVVGNRSWNFTGIICGGTTTPLLTLDFSLAGKGWVDAESGPLPGKMNNLIRAGVKVIAGELILEVDVTGGVKEGGEFGEHGGEVDSTVNVVELVVAVDVGDLLVVGAVVDLATIAAEKLHVATKLPGRFQIRFEKSTVQSLVNSKTRMITRKKIFSYKLTQKSPKSFPHYDHVCYAENAKEYTPQRLLLELLRERITTDAAGFVNSMSSLSNKEVLIILDNVKDSDQPLLEAVCQGYKSHSRESKLIITTTHKHLLENRVDWIFEVKQWDDSKSIELPSLKAFEESIPAKPYEILVNKVVKYAGGIPLALNQVFMLSYLLRFACRTAMSRNSGRKSRFSILMTQYFVQLEQELNNLEGIDLRECKELEELPDLSEAKRLRWVSLSGCETLPILHSFVFSSNTLVSLILDRCTNLQCVKAERHLNSLQHVSVKGCSNLRICVSSDLIENLDLSNTKVEKLDKSIGKLLKVECLILEGSRVKHIPKELSALKLLKKLKHLYSGLEIDKHQLQGLFNGLSSLQILHLKDCSHLFEFPDNIDSLSKLRKLRLDGSNVTWLPATIKCLQELEILSLNNCKFLETLPELPSSIKEFSADNCISLESVSSLNTLATKMVGKTKCISFNNSLKLLAGHTLHSIMESIHSTMVSAVSSNVTVRSYTIDVHSYNYNSVEVCFPGDTIPKQFAYKTEKSSSITIELPESPSNFLGFIYSVVLSPRHGREKHGAKIQCEYNFAGGKNSSWEDITISELNSYHVYIWYDPFLTDKILGQYGPSFHLKFSVATDTEIDDSIIIKECGVHIINELELERFLLKSDKKKKDMEKESSVQHLHFHPPHGSQDHSHVQTPPQDKKKERFDEKQSNDIENQKSKRKREMNEQSSFDRKIEEKMESAPNENKTSGGKSDEENIIKDKGIEETPTEPDAALPLCIDSVKNNVFQDISNENYYDQPDKMEEAKHLEEKLQEVNHNVHDMTADEPYKEKQGEPMDLETFECQDHTSNVEQTEKMNATQLSLK</sequence>
<feature type="compositionally biased region" description="Basic and acidic residues" evidence="3">
    <location>
        <begin position="1176"/>
        <end position="1189"/>
    </location>
</feature>
<dbReference type="GO" id="GO:0061809">
    <property type="term" value="F:NAD+ nucleosidase activity, cyclic ADP-ribose generating"/>
    <property type="evidence" value="ECO:0007669"/>
    <property type="project" value="UniProtKB-EC"/>
</dbReference>
<feature type="region of interest" description="Disordered" evidence="3">
    <location>
        <begin position="1269"/>
        <end position="1288"/>
    </location>
</feature>
<organism evidence="5 6">
    <name type="scientific">Arachis hypogaea</name>
    <name type="common">Peanut</name>
    <dbReference type="NCBI Taxonomy" id="3818"/>
    <lineage>
        <taxon>Eukaryota</taxon>
        <taxon>Viridiplantae</taxon>
        <taxon>Streptophyta</taxon>
        <taxon>Embryophyta</taxon>
        <taxon>Tracheophyta</taxon>
        <taxon>Spermatophyta</taxon>
        <taxon>Magnoliopsida</taxon>
        <taxon>eudicotyledons</taxon>
        <taxon>Gunneridae</taxon>
        <taxon>Pentapetalae</taxon>
        <taxon>rosids</taxon>
        <taxon>fabids</taxon>
        <taxon>Fabales</taxon>
        <taxon>Fabaceae</taxon>
        <taxon>Papilionoideae</taxon>
        <taxon>50 kb inversion clade</taxon>
        <taxon>dalbergioids sensu lato</taxon>
        <taxon>Dalbergieae</taxon>
        <taxon>Pterocarpus clade</taxon>
        <taxon>Arachis</taxon>
    </lineage>
</organism>
<dbReference type="EMBL" id="SDMP01000009">
    <property type="protein sequence ID" value="RYR39141.1"/>
    <property type="molecule type" value="Genomic_DNA"/>
</dbReference>
<evidence type="ECO:0000259" key="4">
    <source>
        <dbReference type="Pfam" id="PF20160"/>
    </source>
</evidence>
<name>A0A445BKL9_ARAHY</name>
<dbReference type="Gene3D" id="3.40.50.300">
    <property type="entry name" value="P-loop containing nucleotide triphosphate hydrolases"/>
    <property type="match status" value="1"/>
</dbReference>
<evidence type="ECO:0000256" key="1">
    <source>
        <dbReference type="ARBA" id="ARBA00022614"/>
    </source>
</evidence>
<dbReference type="Gene3D" id="3.80.10.10">
    <property type="entry name" value="Ribonuclease Inhibitor"/>
    <property type="match status" value="2"/>
</dbReference>
<dbReference type="PANTHER" id="PTHR11017:SF243">
    <property type="entry name" value="ADP-RIBOSYL CYCLASE_CYCLIC ADP-RIBOSE HYDROLASE"/>
    <property type="match status" value="1"/>
</dbReference>
<dbReference type="Proteomes" id="UP000289738">
    <property type="component" value="Chromosome A09"/>
</dbReference>
<dbReference type="SUPFAM" id="SSF52540">
    <property type="entry name" value="P-loop containing nucleoside triphosphate hydrolases"/>
    <property type="match status" value="1"/>
</dbReference>
<keyword evidence="1" id="KW-0433">Leucine-rich repeat</keyword>
<dbReference type="GO" id="GO:0006952">
    <property type="term" value="P:defense response"/>
    <property type="evidence" value="ECO:0007669"/>
    <property type="project" value="InterPro"/>
</dbReference>
<dbReference type="Pfam" id="PF20160">
    <property type="entry name" value="C-JID"/>
    <property type="match status" value="1"/>
</dbReference>
<feature type="compositionally biased region" description="Basic and acidic residues" evidence="3">
    <location>
        <begin position="1112"/>
        <end position="1164"/>
    </location>
</feature>
<dbReference type="InterPro" id="IPR044974">
    <property type="entry name" value="Disease_R_plants"/>
</dbReference>
<feature type="domain" description="C-JID" evidence="4">
    <location>
        <begin position="951"/>
        <end position="1080"/>
    </location>
</feature>
<dbReference type="InterPro" id="IPR027417">
    <property type="entry name" value="P-loop_NTPase"/>
</dbReference>
<keyword evidence="6" id="KW-1185">Reference proteome</keyword>
<evidence type="ECO:0000313" key="5">
    <source>
        <dbReference type="EMBL" id="RYR39141.1"/>
    </source>
</evidence>
<dbReference type="InterPro" id="IPR032675">
    <property type="entry name" value="LRR_dom_sf"/>
</dbReference>
<gene>
    <name evidence="5" type="ORF">Ahy_A09g044600</name>
</gene>
<reference evidence="5 6" key="1">
    <citation type="submission" date="2019-01" db="EMBL/GenBank/DDBJ databases">
        <title>Sequencing of cultivated peanut Arachis hypogaea provides insights into genome evolution and oil improvement.</title>
        <authorList>
            <person name="Chen X."/>
        </authorList>
    </citation>
    <scope>NUCLEOTIDE SEQUENCE [LARGE SCALE GENOMIC DNA]</scope>
    <source>
        <strain evidence="6">cv. Fuhuasheng</strain>
        <tissue evidence="5">Leaves</tissue>
    </source>
</reference>
<evidence type="ECO:0000256" key="3">
    <source>
        <dbReference type="SAM" id="MobiDB-lite"/>
    </source>
</evidence>
<accession>A0A445BKL9</accession>